<dbReference type="GO" id="GO:0007165">
    <property type="term" value="P:signal transduction"/>
    <property type="evidence" value="ECO:0007669"/>
    <property type="project" value="InterPro"/>
</dbReference>
<feature type="region of interest" description="Disordered" evidence="1">
    <location>
        <begin position="1"/>
        <end position="84"/>
    </location>
</feature>
<dbReference type="SUPFAM" id="SSF50341">
    <property type="entry name" value="CheW-like"/>
    <property type="match status" value="1"/>
</dbReference>
<evidence type="ECO:0000256" key="1">
    <source>
        <dbReference type="SAM" id="MobiDB-lite"/>
    </source>
</evidence>
<name>A0A918WAB8_9GAMM</name>
<feature type="region of interest" description="Disordered" evidence="1">
    <location>
        <begin position="102"/>
        <end position="129"/>
    </location>
</feature>
<sequence>MSKKNRQKSRAAQRPSVSAPAPAAAAPHHASAASADNEQASSDVEAAAETSAAAGVTDHAVGSPTATQHESAETVASAGGDDAAPQEDFLAVGAHADAEALDAPEASPQPVAKAEAPTPQPFTVPTPAPMASQGDIRGVLIQVAGARLLMPNATIAEVLSYADPEPVGEDAPEWLLGRLRWRGWQVPLIAFGTLAGVAQERAVLGSKVVVLKALAGTSRTPYFAMLTQGFPRLVTVSRQTLSVEDDDASMMPRGVQARVRLNEDPALLPDLEAIEAIVADAVAQAA</sequence>
<organism evidence="3 4">
    <name type="scientific">Cognatilysobacter bugurensis</name>
    <dbReference type="NCBI Taxonomy" id="543356"/>
    <lineage>
        <taxon>Bacteria</taxon>
        <taxon>Pseudomonadati</taxon>
        <taxon>Pseudomonadota</taxon>
        <taxon>Gammaproteobacteria</taxon>
        <taxon>Lysobacterales</taxon>
        <taxon>Lysobacteraceae</taxon>
        <taxon>Cognatilysobacter</taxon>
    </lineage>
</organism>
<dbReference type="GO" id="GO:0006935">
    <property type="term" value="P:chemotaxis"/>
    <property type="evidence" value="ECO:0007669"/>
    <property type="project" value="InterPro"/>
</dbReference>
<feature type="compositionally biased region" description="Pro residues" evidence="1">
    <location>
        <begin position="118"/>
        <end position="128"/>
    </location>
</feature>
<evidence type="ECO:0000313" key="3">
    <source>
        <dbReference type="EMBL" id="GHA88776.1"/>
    </source>
</evidence>
<dbReference type="RefSeq" id="WP_425489385.1">
    <property type="nucleotide sequence ID" value="NZ_BMYD01000006.1"/>
</dbReference>
<dbReference type="AlphaFoldDB" id="A0A918WAB8"/>
<dbReference type="InterPro" id="IPR036061">
    <property type="entry name" value="CheW-like_dom_sf"/>
</dbReference>
<accession>A0A918WAB8</accession>
<dbReference type="InterPro" id="IPR002545">
    <property type="entry name" value="CheW-lke_dom"/>
</dbReference>
<comment type="caution">
    <text evidence="3">The sequence shown here is derived from an EMBL/GenBank/DDBJ whole genome shotgun (WGS) entry which is preliminary data.</text>
</comment>
<proteinExistence type="predicted"/>
<evidence type="ECO:0000313" key="4">
    <source>
        <dbReference type="Proteomes" id="UP000646426"/>
    </source>
</evidence>
<dbReference type="EMBL" id="BMYD01000006">
    <property type="protein sequence ID" value="GHA88776.1"/>
    <property type="molecule type" value="Genomic_DNA"/>
</dbReference>
<feature type="compositionally biased region" description="Basic residues" evidence="1">
    <location>
        <begin position="1"/>
        <end position="11"/>
    </location>
</feature>
<protein>
    <recommendedName>
        <fullName evidence="2">CheW-like domain-containing protein</fullName>
    </recommendedName>
</protein>
<evidence type="ECO:0000259" key="2">
    <source>
        <dbReference type="PROSITE" id="PS50851"/>
    </source>
</evidence>
<feature type="compositionally biased region" description="Low complexity" evidence="1">
    <location>
        <begin position="12"/>
        <end position="58"/>
    </location>
</feature>
<reference evidence="3" key="1">
    <citation type="journal article" date="2014" name="Int. J. Syst. Evol. Microbiol.">
        <title>Complete genome sequence of Corynebacterium casei LMG S-19264T (=DSM 44701T), isolated from a smear-ripened cheese.</title>
        <authorList>
            <consortium name="US DOE Joint Genome Institute (JGI-PGF)"/>
            <person name="Walter F."/>
            <person name="Albersmeier A."/>
            <person name="Kalinowski J."/>
            <person name="Ruckert C."/>
        </authorList>
    </citation>
    <scope>NUCLEOTIDE SEQUENCE</scope>
    <source>
        <strain evidence="3">KCTC 23077</strain>
    </source>
</reference>
<dbReference type="Pfam" id="PF01584">
    <property type="entry name" value="CheW"/>
    <property type="match status" value="1"/>
</dbReference>
<reference evidence="3" key="2">
    <citation type="submission" date="2020-09" db="EMBL/GenBank/DDBJ databases">
        <authorList>
            <person name="Sun Q."/>
            <person name="Kim S."/>
        </authorList>
    </citation>
    <scope>NUCLEOTIDE SEQUENCE</scope>
    <source>
        <strain evidence="3">KCTC 23077</strain>
    </source>
</reference>
<dbReference type="SMART" id="SM00260">
    <property type="entry name" value="CheW"/>
    <property type="match status" value="1"/>
</dbReference>
<dbReference type="Proteomes" id="UP000646426">
    <property type="component" value="Unassembled WGS sequence"/>
</dbReference>
<dbReference type="PROSITE" id="PS50851">
    <property type="entry name" value="CHEW"/>
    <property type="match status" value="1"/>
</dbReference>
<keyword evidence="4" id="KW-1185">Reference proteome</keyword>
<feature type="domain" description="CheW-like" evidence="2">
    <location>
        <begin position="135"/>
        <end position="280"/>
    </location>
</feature>
<gene>
    <name evidence="3" type="ORF">GCM10007067_28320</name>
</gene>